<dbReference type="AlphaFoldDB" id="A0A365XXY5"/>
<reference evidence="1 2" key="1">
    <citation type="submission" date="2018-05" db="EMBL/GenBank/DDBJ databases">
        <title>Chitinophaga sp. K3CV102501T nov., isolated from isolated from a monsoon evergreen broad-leaved forest soil.</title>
        <authorList>
            <person name="Lv Y."/>
        </authorList>
    </citation>
    <scope>NUCLEOTIDE SEQUENCE [LARGE SCALE GENOMIC DNA]</scope>
    <source>
        <strain evidence="1 2">GDMCC 1.1325</strain>
    </source>
</reference>
<evidence type="ECO:0000313" key="2">
    <source>
        <dbReference type="Proteomes" id="UP000253410"/>
    </source>
</evidence>
<name>A0A365XXY5_9BACT</name>
<dbReference type="EMBL" id="QFFJ01000001">
    <property type="protein sequence ID" value="RBL91193.1"/>
    <property type="molecule type" value="Genomic_DNA"/>
</dbReference>
<proteinExistence type="predicted"/>
<dbReference type="Proteomes" id="UP000253410">
    <property type="component" value="Unassembled WGS sequence"/>
</dbReference>
<protein>
    <submittedName>
        <fullName evidence="1">Uncharacterized protein</fullName>
    </submittedName>
</protein>
<comment type="caution">
    <text evidence="1">The sequence shown here is derived from an EMBL/GenBank/DDBJ whole genome shotgun (WGS) entry which is preliminary data.</text>
</comment>
<gene>
    <name evidence="1" type="ORF">DF182_00790</name>
</gene>
<dbReference type="OrthoDB" id="9815006at2"/>
<sequence>MPLLNGITVLDLDAKQKIIGSIFSSKLIFDRNDYRTIEPNPILELIALPVKDLEVLKKGKVGDISDLSFLVPRTGFFTACLSISCSL</sequence>
<evidence type="ECO:0000313" key="1">
    <source>
        <dbReference type="EMBL" id="RBL91193.1"/>
    </source>
</evidence>
<dbReference type="RefSeq" id="WP_113613792.1">
    <property type="nucleotide sequence ID" value="NZ_QFFJ01000001.1"/>
</dbReference>
<accession>A0A365XXY5</accession>
<organism evidence="1 2">
    <name type="scientific">Chitinophaga flava</name>
    <dbReference type="NCBI Taxonomy" id="2259036"/>
    <lineage>
        <taxon>Bacteria</taxon>
        <taxon>Pseudomonadati</taxon>
        <taxon>Bacteroidota</taxon>
        <taxon>Chitinophagia</taxon>
        <taxon>Chitinophagales</taxon>
        <taxon>Chitinophagaceae</taxon>
        <taxon>Chitinophaga</taxon>
    </lineage>
</organism>
<keyword evidence="2" id="KW-1185">Reference proteome</keyword>